<dbReference type="InterPro" id="IPR039554">
    <property type="entry name" value="HigA2-like_HTH"/>
</dbReference>
<reference evidence="2 3" key="1">
    <citation type="journal article" date="2005" name="Arch. Microbiol.">
        <title>The genome sequence of an anaerobic aromatic-degrading denitrifying bacterium, strain EbN1.</title>
        <authorList>
            <person name="Rabus R."/>
            <person name="Kube M."/>
            <person name="Heider J."/>
            <person name="Beck A."/>
            <person name="Heitmann K."/>
            <person name="Widdel F."/>
            <person name="Reinhardt R."/>
        </authorList>
    </citation>
    <scope>NUCLEOTIDE SEQUENCE [LARGE SCALE GENOMIC DNA]</scope>
    <source>
        <strain evidence="2 3">EbN1</strain>
    </source>
</reference>
<proteinExistence type="predicted"/>
<dbReference type="InterPro" id="IPR001387">
    <property type="entry name" value="Cro/C1-type_HTH"/>
</dbReference>
<dbReference type="RefSeq" id="WP_011237941.1">
    <property type="nucleotide sequence ID" value="NC_006513.1"/>
</dbReference>
<dbReference type="SMART" id="SM00530">
    <property type="entry name" value="HTH_XRE"/>
    <property type="match status" value="1"/>
</dbReference>
<evidence type="ECO:0000259" key="1">
    <source>
        <dbReference type="PROSITE" id="PS50943"/>
    </source>
</evidence>
<name>Q5P366_AROAE</name>
<dbReference type="Pfam" id="PF13744">
    <property type="entry name" value="HTH_37"/>
    <property type="match status" value="1"/>
</dbReference>
<protein>
    <recommendedName>
        <fullName evidence="1">HTH cro/C1-type domain-containing protein</fullName>
    </recommendedName>
</protein>
<dbReference type="EMBL" id="CR555306">
    <property type="protein sequence ID" value="CAI08248.1"/>
    <property type="molecule type" value="Genomic_DNA"/>
</dbReference>
<dbReference type="PROSITE" id="PS50943">
    <property type="entry name" value="HTH_CROC1"/>
    <property type="match status" value="1"/>
</dbReference>
<keyword evidence="3" id="KW-1185">Reference proteome</keyword>
<dbReference type="AlphaFoldDB" id="Q5P366"/>
<dbReference type="KEGG" id="eba:ebB120"/>
<evidence type="ECO:0000313" key="2">
    <source>
        <dbReference type="EMBL" id="CAI08248.1"/>
    </source>
</evidence>
<dbReference type="Gene3D" id="1.10.260.40">
    <property type="entry name" value="lambda repressor-like DNA-binding domains"/>
    <property type="match status" value="1"/>
</dbReference>
<dbReference type="Proteomes" id="UP000006552">
    <property type="component" value="Chromosome"/>
</dbReference>
<evidence type="ECO:0000313" key="3">
    <source>
        <dbReference type="Proteomes" id="UP000006552"/>
    </source>
</evidence>
<dbReference type="OrthoDB" id="8526848at2"/>
<dbReference type="GO" id="GO:0003677">
    <property type="term" value="F:DNA binding"/>
    <property type="evidence" value="ECO:0007669"/>
    <property type="project" value="InterPro"/>
</dbReference>
<dbReference type="eggNOG" id="COG5606">
    <property type="taxonomic scope" value="Bacteria"/>
</dbReference>
<sequence length="94" mass="10242">MTKEAIVESSGNVFADLGFSPEEAALLAMRAELIARLRETIEQAGWTQVQAASRLGIGQSRVSDLMRGKYDKFSLDMLVTLATRAGRRVELAVA</sequence>
<dbReference type="CDD" id="cd00093">
    <property type="entry name" value="HTH_XRE"/>
    <property type="match status" value="1"/>
</dbReference>
<dbReference type="SUPFAM" id="SSF47413">
    <property type="entry name" value="lambda repressor-like DNA-binding domains"/>
    <property type="match status" value="1"/>
</dbReference>
<dbReference type="InterPro" id="IPR010982">
    <property type="entry name" value="Lambda_DNA-bd_dom_sf"/>
</dbReference>
<dbReference type="HOGENOM" id="CLU_163934_2_0_4"/>
<accession>Q5P366</accession>
<gene>
    <name evidence="2" type="ORF">ebB120</name>
</gene>
<dbReference type="STRING" id="76114.ebB120"/>
<feature type="domain" description="HTH cro/C1-type" evidence="1">
    <location>
        <begin position="37"/>
        <end position="82"/>
    </location>
</feature>
<organism evidence="2 3">
    <name type="scientific">Aromatoleum aromaticum (strain DSM 19018 / LMG 30748 / EbN1)</name>
    <name type="common">Azoarcus sp. (strain EbN1)</name>
    <dbReference type="NCBI Taxonomy" id="76114"/>
    <lineage>
        <taxon>Bacteria</taxon>
        <taxon>Pseudomonadati</taxon>
        <taxon>Pseudomonadota</taxon>
        <taxon>Betaproteobacteria</taxon>
        <taxon>Rhodocyclales</taxon>
        <taxon>Rhodocyclaceae</taxon>
        <taxon>Aromatoleum</taxon>
    </lineage>
</organism>